<dbReference type="Pfam" id="PF01429">
    <property type="entry name" value="MBD"/>
    <property type="match status" value="2"/>
</dbReference>
<dbReference type="PANTHER" id="PTHR34067">
    <property type="entry name" value="OS04G0193200 PROTEIN"/>
    <property type="match status" value="1"/>
</dbReference>
<dbReference type="InterPro" id="IPR016177">
    <property type="entry name" value="DNA-bd_dom_sf"/>
</dbReference>
<feature type="domain" description="MBD" evidence="7">
    <location>
        <begin position="1"/>
        <end position="70"/>
    </location>
</feature>
<dbReference type="InterPro" id="IPR038945">
    <property type="entry name" value="MBD13-like"/>
</dbReference>
<keyword evidence="8" id="KW-1185">Reference proteome</keyword>
<evidence type="ECO:0000256" key="5">
    <source>
        <dbReference type="ARBA" id="ARBA00023242"/>
    </source>
</evidence>
<dbReference type="InterPro" id="IPR001739">
    <property type="entry name" value="Methyl_CpG_DNA-bd"/>
</dbReference>
<dbReference type="Gene3D" id="3.30.890.10">
    <property type="entry name" value="Methyl-cpg-binding Protein 2, Chain A"/>
    <property type="match status" value="2"/>
</dbReference>
<evidence type="ECO:0000256" key="6">
    <source>
        <dbReference type="SAM" id="MobiDB-lite"/>
    </source>
</evidence>
<protein>
    <submittedName>
        <fullName evidence="9">Methyl-CpG-binding domain-containing protein 13 isoform X1</fullName>
    </submittedName>
</protein>
<sequence length="537" mass="60096">MMNQKSEEWLPPGWTVKVKVRKSGKKDKYYYEPSSQMKFNSRAEVFRYLKTAAICYPESEESRTFKQSQNNVEVKKTLAEGLPPGWIREIRETKTANRIRRDSFYIDPVNGNVFRSIREVHRYLTSGTVSRLVYKSRDQRGVDVEFQHDDISSPAVPKKEMQAIGKARRQIIWNENLLEPHEITNNEAIFPNATSVRESIPHSEPDSSHVTAAGEIGSDVLCSTLPEQSDRKNDFSELVTTPSDGPTKNESKKRQRKTKDMNLTRRASKRLAGLQAEPVLEVKTGRRARPGACEEFDKKAVSSTTKSVSQCLENPDVKHETKGIIDPTKSINTNTDSSRKDDVKQGSILKLPVEDLLADPCIAFAVKTLTGEVFDASISSEVSLIPNNIDRPSAAFTSNESRSLGPNEKLPSSELPVNRVGVVEKLESTLELPVGEILADPCIEFAIKTLTGEIPLDDSPDIEDYFHQLSTSKTQGSSSNALNCFGSDHFYKMNVQSQKRQVIQALEASPNINFQSCGTGLHQQECNNFIRIKDDKA</sequence>
<dbReference type="GO" id="GO:0003677">
    <property type="term" value="F:DNA binding"/>
    <property type="evidence" value="ECO:0007669"/>
    <property type="project" value="UniProtKB-KW"/>
</dbReference>
<keyword evidence="2" id="KW-0805">Transcription regulation</keyword>
<dbReference type="GO" id="GO:0005634">
    <property type="term" value="C:nucleus"/>
    <property type="evidence" value="ECO:0007669"/>
    <property type="project" value="UniProtKB-SubCell"/>
</dbReference>
<keyword evidence="4" id="KW-0804">Transcription</keyword>
<evidence type="ECO:0000256" key="2">
    <source>
        <dbReference type="ARBA" id="ARBA00023015"/>
    </source>
</evidence>
<keyword evidence="5" id="KW-0539">Nucleus</keyword>
<evidence type="ECO:0000256" key="4">
    <source>
        <dbReference type="ARBA" id="ARBA00023163"/>
    </source>
</evidence>
<dbReference type="OrthoDB" id="10072024at2759"/>
<evidence type="ECO:0000313" key="9">
    <source>
        <dbReference type="RefSeq" id="XP_022968220.1"/>
    </source>
</evidence>
<evidence type="ECO:0000313" key="8">
    <source>
        <dbReference type="Proteomes" id="UP000504608"/>
    </source>
</evidence>
<dbReference type="PROSITE" id="PS50982">
    <property type="entry name" value="MBD"/>
    <property type="match status" value="2"/>
</dbReference>
<dbReference type="CDD" id="cd00122">
    <property type="entry name" value="MBD"/>
    <property type="match status" value="2"/>
</dbReference>
<dbReference type="Proteomes" id="UP000504608">
    <property type="component" value="Unplaced"/>
</dbReference>
<organism evidence="8 9">
    <name type="scientific">Cucurbita maxima</name>
    <name type="common">Pumpkin</name>
    <name type="synonym">Winter squash</name>
    <dbReference type="NCBI Taxonomy" id="3661"/>
    <lineage>
        <taxon>Eukaryota</taxon>
        <taxon>Viridiplantae</taxon>
        <taxon>Streptophyta</taxon>
        <taxon>Embryophyta</taxon>
        <taxon>Tracheophyta</taxon>
        <taxon>Spermatophyta</taxon>
        <taxon>Magnoliopsida</taxon>
        <taxon>eudicotyledons</taxon>
        <taxon>Gunneridae</taxon>
        <taxon>Pentapetalae</taxon>
        <taxon>rosids</taxon>
        <taxon>fabids</taxon>
        <taxon>Cucurbitales</taxon>
        <taxon>Cucurbitaceae</taxon>
        <taxon>Cucurbiteae</taxon>
        <taxon>Cucurbita</taxon>
    </lineage>
</organism>
<evidence type="ECO:0000256" key="1">
    <source>
        <dbReference type="ARBA" id="ARBA00004123"/>
    </source>
</evidence>
<dbReference type="AlphaFoldDB" id="A0A6J1HWM1"/>
<dbReference type="SUPFAM" id="SSF54171">
    <property type="entry name" value="DNA-binding domain"/>
    <property type="match status" value="2"/>
</dbReference>
<feature type="region of interest" description="Disordered" evidence="6">
    <location>
        <begin position="226"/>
        <end position="275"/>
    </location>
</feature>
<evidence type="ECO:0000259" key="7">
    <source>
        <dbReference type="PROSITE" id="PS50982"/>
    </source>
</evidence>
<name>A0A6J1HWM1_CUCMA</name>
<accession>A0A6J1HWM1</accession>
<comment type="subcellular location">
    <subcellularLocation>
        <location evidence="1">Nucleus</location>
    </subcellularLocation>
</comment>
<dbReference type="PANTHER" id="PTHR34067:SF24">
    <property type="entry name" value="METHYL-CPG-BINDING DOMAIN-CONTAINING PROTEIN 13"/>
    <property type="match status" value="1"/>
</dbReference>
<proteinExistence type="predicted"/>
<evidence type="ECO:0000256" key="3">
    <source>
        <dbReference type="ARBA" id="ARBA00023125"/>
    </source>
</evidence>
<dbReference type="RefSeq" id="XP_022968220.1">
    <property type="nucleotide sequence ID" value="XM_023112452.1"/>
</dbReference>
<reference evidence="9" key="1">
    <citation type="submission" date="2025-08" db="UniProtKB">
        <authorList>
            <consortium name="RefSeq"/>
        </authorList>
    </citation>
    <scope>IDENTIFICATION</scope>
    <source>
        <tissue evidence="9">Young leaves</tissue>
    </source>
</reference>
<keyword evidence="3" id="KW-0238">DNA-binding</keyword>
<feature type="compositionally biased region" description="Basic and acidic residues" evidence="6">
    <location>
        <begin position="247"/>
        <end position="263"/>
    </location>
</feature>
<gene>
    <name evidence="9" type="primary">LOC111467524</name>
</gene>
<dbReference type="KEGG" id="cmax:111467524"/>
<dbReference type="GeneID" id="111467524"/>
<feature type="domain" description="MBD" evidence="7">
    <location>
        <begin position="72"/>
        <end position="151"/>
    </location>
</feature>